<evidence type="ECO:0000313" key="2">
    <source>
        <dbReference type="Proteomes" id="UP000199706"/>
    </source>
</evidence>
<proteinExistence type="predicted"/>
<dbReference type="RefSeq" id="WP_090685365.1">
    <property type="nucleotide sequence ID" value="NZ_FNCJ01000006.1"/>
</dbReference>
<sequence>MTTTSLNLNTRMMAAIIRDDAKAIKAMRDAGVDLAGRNIDGDTWLDVAVARNKKAAAAAILMLGGSKSSMLSVTDKNGDTVLDKAVGVVSDSFLNMLRNAMPIKHNLALAA</sequence>
<dbReference type="SUPFAM" id="SSF48403">
    <property type="entry name" value="Ankyrin repeat"/>
    <property type="match status" value="1"/>
</dbReference>
<dbReference type="EMBL" id="FNCJ01000006">
    <property type="protein sequence ID" value="SDG92627.1"/>
    <property type="molecule type" value="Genomic_DNA"/>
</dbReference>
<dbReference type="InterPro" id="IPR036770">
    <property type="entry name" value="Ankyrin_rpt-contain_sf"/>
</dbReference>
<evidence type="ECO:0000313" key="1">
    <source>
        <dbReference type="EMBL" id="SDG92627.1"/>
    </source>
</evidence>
<reference evidence="1 2" key="1">
    <citation type="submission" date="2016-10" db="EMBL/GenBank/DDBJ databases">
        <authorList>
            <person name="de Groot N.N."/>
        </authorList>
    </citation>
    <scope>NUCLEOTIDE SEQUENCE [LARGE SCALE GENOMIC DNA]</scope>
    <source>
        <strain evidence="1 2">LMG 2247</strain>
    </source>
</reference>
<gene>
    <name evidence="1" type="ORF">SAMN05216466_10678</name>
</gene>
<organism evidence="1 2">
    <name type="scientific">Paraburkholderia phenazinium</name>
    <dbReference type="NCBI Taxonomy" id="60549"/>
    <lineage>
        <taxon>Bacteria</taxon>
        <taxon>Pseudomonadati</taxon>
        <taxon>Pseudomonadota</taxon>
        <taxon>Betaproteobacteria</taxon>
        <taxon>Burkholderiales</taxon>
        <taxon>Burkholderiaceae</taxon>
        <taxon>Paraburkholderia</taxon>
    </lineage>
</organism>
<dbReference type="AlphaFoldDB" id="A0A1G7Y8C6"/>
<protein>
    <submittedName>
        <fullName evidence="1">Uncharacterized protein</fullName>
    </submittedName>
</protein>
<dbReference type="Proteomes" id="UP000199706">
    <property type="component" value="Unassembled WGS sequence"/>
</dbReference>
<name>A0A1G7Y8C6_9BURK</name>
<dbReference type="Gene3D" id="1.25.40.20">
    <property type="entry name" value="Ankyrin repeat-containing domain"/>
    <property type="match status" value="1"/>
</dbReference>
<accession>A0A1G7Y8C6</accession>
<dbReference type="OrthoDB" id="9134469at2"/>